<dbReference type="PATRIC" id="fig|1291052.5.peg.1617"/>
<dbReference type="InterPro" id="IPR036412">
    <property type="entry name" value="HAD-like_sf"/>
</dbReference>
<dbReference type="SFLD" id="SFLDG01140">
    <property type="entry name" value="C2.B:_Phosphomannomutase_and_P"/>
    <property type="match status" value="1"/>
</dbReference>
<dbReference type="SFLD" id="SFLDG01144">
    <property type="entry name" value="C2.B.4:_PGP_Like"/>
    <property type="match status" value="1"/>
</dbReference>
<comment type="caution">
    <text evidence="1">The sequence shown here is derived from an EMBL/GenBank/DDBJ whole genome shotgun (WGS) entry which is preliminary data.</text>
</comment>
<sequence length="289" mass="31449">MYAVTNLPLTANYTLDWSKIMAIKLIAIDLDGTLLNANHGLNPATIAAVKDAKAAGIKVVLCSGRPLTGVKLYLPELGLTEPGDFAISYNGALVQHTDTGKTVLSESLSYAEYRSIEELARTIGVHAQVLDDAHLYTANADISRYTVRESYLVNMPLFYRHADDFPTDKQFAKVMLIDEPTVLDAAIKHIPDEFYRDFYIVKSEPFFLEFMAAKVNKGNAVTALAEYLGYSMDEVMAIGDQGNDLPMIKAAGTGVAMGNALPEVKAAAQHVTATNVEDGVAKAIREWAL</sequence>
<dbReference type="PANTHER" id="PTHR10000:SF8">
    <property type="entry name" value="HAD SUPERFAMILY HYDROLASE-LIKE, TYPE 3"/>
    <property type="match status" value="1"/>
</dbReference>
<organism evidence="1 2">
    <name type="scientific">Lacticaseibacillus sharpeae JCM 1186 = DSM 20505</name>
    <dbReference type="NCBI Taxonomy" id="1291052"/>
    <lineage>
        <taxon>Bacteria</taxon>
        <taxon>Bacillati</taxon>
        <taxon>Bacillota</taxon>
        <taxon>Bacilli</taxon>
        <taxon>Lactobacillales</taxon>
        <taxon>Lactobacillaceae</taxon>
        <taxon>Lacticaseibacillus</taxon>
    </lineage>
</organism>
<dbReference type="CDD" id="cd07516">
    <property type="entry name" value="HAD_Pase"/>
    <property type="match status" value="1"/>
</dbReference>
<dbReference type="AlphaFoldDB" id="A0A0R1ZPM5"/>
<dbReference type="Gene3D" id="3.30.1240.10">
    <property type="match status" value="1"/>
</dbReference>
<dbReference type="STRING" id="1291052.FC18_GL001589"/>
<name>A0A0R1ZPM5_9LACO</name>
<dbReference type="PROSITE" id="PS01229">
    <property type="entry name" value="COF_2"/>
    <property type="match status" value="1"/>
</dbReference>
<dbReference type="InterPro" id="IPR023214">
    <property type="entry name" value="HAD_sf"/>
</dbReference>
<keyword evidence="2" id="KW-1185">Reference proteome</keyword>
<evidence type="ECO:0000313" key="1">
    <source>
        <dbReference type="EMBL" id="KRM55140.1"/>
    </source>
</evidence>
<dbReference type="SUPFAM" id="SSF56784">
    <property type="entry name" value="HAD-like"/>
    <property type="match status" value="1"/>
</dbReference>
<accession>A0A0R1ZPM5</accession>
<evidence type="ECO:0008006" key="3">
    <source>
        <dbReference type="Google" id="ProtNLM"/>
    </source>
</evidence>
<reference evidence="1 2" key="1">
    <citation type="journal article" date="2015" name="Genome Announc.">
        <title>Expanding the biotechnology potential of lactobacilli through comparative genomics of 213 strains and associated genera.</title>
        <authorList>
            <person name="Sun Z."/>
            <person name="Harris H.M."/>
            <person name="McCann A."/>
            <person name="Guo C."/>
            <person name="Argimon S."/>
            <person name="Zhang W."/>
            <person name="Yang X."/>
            <person name="Jeffery I.B."/>
            <person name="Cooney J.C."/>
            <person name="Kagawa T.F."/>
            <person name="Liu W."/>
            <person name="Song Y."/>
            <person name="Salvetti E."/>
            <person name="Wrobel A."/>
            <person name="Rasinkangas P."/>
            <person name="Parkhill J."/>
            <person name="Rea M.C."/>
            <person name="O'Sullivan O."/>
            <person name="Ritari J."/>
            <person name="Douillard F.P."/>
            <person name="Paul Ross R."/>
            <person name="Yang R."/>
            <person name="Briner A.E."/>
            <person name="Felis G.E."/>
            <person name="de Vos W.M."/>
            <person name="Barrangou R."/>
            <person name="Klaenhammer T.R."/>
            <person name="Caufield P.W."/>
            <person name="Cui Y."/>
            <person name="Zhang H."/>
            <person name="O'Toole P.W."/>
        </authorList>
    </citation>
    <scope>NUCLEOTIDE SEQUENCE [LARGE SCALE GENOMIC DNA]</scope>
    <source>
        <strain evidence="1 2">DSM 20505</strain>
    </source>
</reference>
<dbReference type="GO" id="GO:0005829">
    <property type="term" value="C:cytosol"/>
    <property type="evidence" value="ECO:0007669"/>
    <property type="project" value="TreeGrafter"/>
</dbReference>
<evidence type="ECO:0000313" key="2">
    <source>
        <dbReference type="Proteomes" id="UP000051679"/>
    </source>
</evidence>
<protein>
    <recommendedName>
        <fullName evidence="3">HAD superfamily hydrolase</fullName>
    </recommendedName>
</protein>
<proteinExistence type="predicted"/>
<dbReference type="NCBIfam" id="NF007806">
    <property type="entry name" value="PRK10513.1"/>
    <property type="match status" value="1"/>
</dbReference>
<dbReference type="PANTHER" id="PTHR10000">
    <property type="entry name" value="PHOSPHOSERINE PHOSPHATASE"/>
    <property type="match status" value="1"/>
</dbReference>
<dbReference type="GO" id="GO:0000287">
    <property type="term" value="F:magnesium ion binding"/>
    <property type="evidence" value="ECO:0007669"/>
    <property type="project" value="TreeGrafter"/>
</dbReference>
<dbReference type="NCBIfam" id="TIGR00099">
    <property type="entry name" value="Cof-subfamily"/>
    <property type="match status" value="1"/>
</dbReference>
<dbReference type="NCBIfam" id="TIGR01484">
    <property type="entry name" value="HAD-SF-IIB"/>
    <property type="match status" value="1"/>
</dbReference>
<dbReference type="GO" id="GO:0016791">
    <property type="term" value="F:phosphatase activity"/>
    <property type="evidence" value="ECO:0007669"/>
    <property type="project" value="TreeGrafter"/>
</dbReference>
<dbReference type="SFLD" id="SFLDS00003">
    <property type="entry name" value="Haloacid_Dehalogenase"/>
    <property type="match status" value="1"/>
</dbReference>
<gene>
    <name evidence="1" type="ORF">FC18_GL001589</name>
</gene>
<dbReference type="InterPro" id="IPR000150">
    <property type="entry name" value="Cof"/>
</dbReference>
<dbReference type="Proteomes" id="UP000051679">
    <property type="component" value="Unassembled WGS sequence"/>
</dbReference>
<dbReference type="InterPro" id="IPR006379">
    <property type="entry name" value="HAD-SF_hydro_IIB"/>
</dbReference>
<dbReference type="Pfam" id="PF08282">
    <property type="entry name" value="Hydrolase_3"/>
    <property type="match status" value="1"/>
</dbReference>
<dbReference type="PROSITE" id="PS01228">
    <property type="entry name" value="COF_1"/>
    <property type="match status" value="1"/>
</dbReference>
<dbReference type="Gene3D" id="3.40.50.1000">
    <property type="entry name" value="HAD superfamily/HAD-like"/>
    <property type="match status" value="1"/>
</dbReference>
<dbReference type="EMBL" id="AYYO01000030">
    <property type="protein sequence ID" value="KRM55140.1"/>
    <property type="molecule type" value="Genomic_DNA"/>
</dbReference>